<feature type="compositionally biased region" description="Polar residues" evidence="1">
    <location>
        <begin position="25"/>
        <end position="39"/>
    </location>
</feature>
<gene>
    <name evidence="2" type="ORF">Lalb_Chr14g0366921</name>
</gene>
<dbReference type="PANTHER" id="PTHR31805">
    <property type="entry name" value="RECEPTOR-LIKE KINASE, PUTATIVE (DUF1421)-RELATED"/>
    <property type="match status" value="1"/>
</dbReference>
<evidence type="ECO:0000313" key="3">
    <source>
        <dbReference type="Proteomes" id="UP000447434"/>
    </source>
</evidence>
<feature type="region of interest" description="Disordered" evidence="1">
    <location>
        <begin position="165"/>
        <end position="198"/>
    </location>
</feature>
<dbReference type="Pfam" id="PF07223">
    <property type="entry name" value="DUF1421"/>
    <property type="match status" value="1"/>
</dbReference>
<feature type="compositionally biased region" description="Polar residues" evidence="1">
    <location>
        <begin position="254"/>
        <end position="268"/>
    </location>
</feature>
<proteinExistence type="predicted"/>
<evidence type="ECO:0000313" key="2">
    <source>
        <dbReference type="EMBL" id="KAE9599867.1"/>
    </source>
</evidence>
<dbReference type="AlphaFoldDB" id="A0A6A5NFW2"/>
<organism evidence="2 3">
    <name type="scientific">Lupinus albus</name>
    <name type="common">White lupine</name>
    <name type="synonym">Lupinus termis</name>
    <dbReference type="NCBI Taxonomy" id="3870"/>
    <lineage>
        <taxon>Eukaryota</taxon>
        <taxon>Viridiplantae</taxon>
        <taxon>Streptophyta</taxon>
        <taxon>Embryophyta</taxon>
        <taxon>Tracheophyta</taxon>
        <taxon>Spermatophyta</taxon>
        <taxon>Magnoliopsida</taxon>
        <taxon>eudicotyledons</taxon>
        <taxon>Gunneridae</taxon>
        <taxon>Pentapetalae</taxon>
        <taxon>rosids</taxon>
        <taxon>fabids</taxon>
        <taxon>Fabales</taxon>
        <taxon>Fabaceae</taxon>
        <taxon>Papilionoideae</taxon>
        <taxon>50 kb inversion clade</taxon>
        <taxon>genistoids sensu lato</taxon>
        <taxon>core genistoids</taxon>
        <taxon>Genisteae</taxon>
        <taxon>Lupinus</taxon>
    </lineage>
</organism>
<evidence type="ECO:0000256" key="1">
    <source>
        <dbReference type="SAM" id="MobiDB-lite"/>
    </source>
</evidence>
<feature type="compositionally biased region" description="Polar residues" evidence="1">
    <location>
        <begin position="328"/>
        <end position="337"/>
    </location>
</feature>
<feature type="region of interest" description="Disordered" evidence="1">
    <location>
        <begin position="21"/>
        <end position="40"/>
    </location>
</feature>
<dbReference type="Proteomes" id="UP000447434">
    <property type="component" value="Chromosome 14"/>
</dbReference>
<feature type="compositionally biased region" description="Low complexity" evidence="1">
    <location>
        <begin position="269"/>
        <end position="312"/>
    </location>
</feature>
<dbReference type="PANTHER" id="PTHR31805:SF16">
    <property type="entry name" value="FORMIN-LIKE PROTEIN (DUF1421)"/>
    <property type="match status" value="1"/>
</dbReference>
<keyword evidence="3" id="KW-1185">Reference proteome</keyword>
<name>A0A6A5NFW2_LUPAL</name>
<sequence>MASGLGSNGFDFGSDDILSTHEDYSNSNHNGSSNATHNNDPIKDFNKLRVARTSIFPANASPEDFLSEEVIATVEKSMKKYTDNLMRFLEGISSRLSQLELYCYNLDKSIVEMRSDLNSDHREADSKLMALNKHVQEVHRSVQILREKQELAETQKELAKLQLVQKGSFSSSHSQSNEERSSPSAADPRRADNRASNTHNQQLALALPHQVAPQPQPVVPCTQAPTPNVTQATEQSPYYMPPYTSLPIPPAATQLPQNQDLTSDPQYRTPQSTSSQVTQSPSVQQFSQYAQSQPQQWFQQVQPPQPASVQTQMRPTSTNVYTPYLPSQAANPSPTETLPTSMSMQMLPYSGIPPPGSSRGEAIPYGYRGTSRTVPQQPPPHQIKGSFSAQSGDVYRTSRTHATLPPACAYMMYDGEGGRTHNPTQPPHFAQAGYPPTSASLQNPATHNLMVRDPNQSQFIRGHPYNELVEKFVSTGFRGDHVASVIQRLEETGQPIDFNSVIDRLNVRSSMGPQRGWSG</sequence>
<feature type="region of interest" description="Disordered" evidence="1">
    <location>
        <begin position="372"/>
        <end position="393"/>
    </location>
</feature>
<protein>
    <submittedName>
        <fullName evidence="2">Uncharacterized protein</fullName>
    </submittedName>
</protein>
<dbReference type="OrthoDB" id="549883at2759"/>
<accession>A0A6A5NFW2</accession>
<reference evidence="3" key="1">
    <citation type="journal article" date="2020" name="Nat. Commun.">
        <title>Genome sequence of the cluster root forming white lupin.</title>
        <authorList>
            <person name="Hufnagel B."/>
            <person name="Marques A."/>
            <person name="Soriano A."/>
            <person name="Marques L."/>
            <person name="Divol F."/>
            <person name="Doumas P."/>
            <person name="Sallet E."/>
            <person name="Mancinotti D."/>
            <person name="Carrere S."/>
            <person name="Marande W."/>
            <person name="Arribat S."/>
            <person name="Keller J."/>
            <person name="Huneau C."/>
            <person name="Blein T."/>
            <person name="Aime D."/>
            <person name="Laguerre M."/>
            <person name="Taylor J."/>
            <person name="Schubert V."/>
            <person name="Nelson M."/>
            <person name="Geu-Flores F."/>
            <person name="Crespi M."/>
            <person name="Gallardo-Guerrero K."/>
            <person name="Delaux P.-M."/>
            <person name="Salse J."/>
            <person name="Berges H."/>
            <person name="Guyot R."/>
            <person name="Gouzy J."/>
            <person name="Peret B."/>
        </authorList>
    </citation>
    <scope>NUCLEOTIDE SEQUENCE [LARGE SCALE GENOMIC DNA]</scope>
    <source>
        <strain evidence="3">cv. Amiga</strain>
    </source>
</reference>
<comment type="caution">
    <text evidence="2">The sequence shown here is derived from an EMBL/GenBank/DDBJ whole genome shotgun (WGS) entry which is preliminary data.</text>
</comment>
<feature type="compositionally biased region" description="Basic and acidic residues" evidence="1">
    <location>
        <begin position="176"/>
        <end position="193"/>
    </location>
</feature>
<dbReference type="InterPro" id="IPR010820">
    <property type="entry name" value="DUF1421"/>
</dbReference>
<dbReference type="EMBL" id="WOCE01000014">
    <property type="protein sequence ID" value="KAE9599867.1"/>
    <property type="molecule type" value="Genomic_DNA"/>
</dbReference>
<feature type="region of interest" description="Disordered" evidence="1">
    <location>
        <begin position="212"/>
        <end position="337"/>
    </location>
</feature>
<feature type="compositionally biased region" description="Low complexity" evidence="1">
    <location>
        <begin position="212"/>
        <end position="227"/>
    </location>
</feature>